<feature type="binding site" evidence="8">
    <location>
        <position position="97"/>
    </location>
    <ligand>
        <name>Zn(2+)</name>
        <dbReference type="ChEBI" id="CHEBI:29105"/>
        <note>catalytic</note>
    </ligand>
</feature>
<evidence type="ECO:0000256" key="7">
    <source>
        <dbReference type="ARBA" id="ARBA00048045"/>
    </source>
</evidence>
<keyword evidence="3 8" id="KW-0819">tRNA processing</keyword>
<keyword evidence="5 8" id="KW-0378">Hydrolase</keyword>
<protein>
    <recommendedName>
        <fullName evidence="8">tRNA-specific adenosine deaminase</fullName>
        <ecNumber evidence="8">3.5.4.33</ecNumber>
    </recommendedName>
</protein>
<dbReference type="AlphaFoldDB" id="A0A1H9BKW2"/>
<evidence type="ECO:0000256" key="8">
    <source>
        <dbReference type="HAMAP-Rule" id="MF_00972"/>
    </source>
</evidence>
<dbReference type="InterPro" id="IPR016192">
    <property type="entry name" value="APOBEC/CMP_deaminase_Zn-bd"/>
</dbReference>
<evidence type="ECO:0000256" key="1">
    <source>
        <dbReference type="ARBA" id="ARBA00010669"/>
    </source>
</evidence>
<dbReference type="InterPro" id="IPR028883">
    <property type="entry name" value="tRNA_aden_deaminase"/>
</dbReference>
<comment type="similarity">
    <text evidence="1">Belongs to the cytidine and deoxycytidylate deaminase family. ADAT2 subfamily.</text>
</comment>
<evidence type="ECO:0000256" key="5">
    <source>
        <dbReference type="ARBA" id="ARBA00022801"/>
    </source>
</evidence>
<feature type="binding site" evidence="8">
    <location>
        <position position="64"/>
    </location>
    <ligand>
        <name>Zn(2+)</name>
        <dbReference type="ChEBI" id="CHEBI:29105"/>
        <note>catalytic</note>
    </ligand>
</feature>
<name>A0A1H9BKW2_9LACT</name>
<sequence>MRNFNDLSQEEQNIHQYWMSKAIEQAKLAQAMGEVPIGAIIVRDGEILGQAYNQRECTHQAVAHAEILAIQAANQTSQAWRLEGASLYVTLEPCPMCAGAIINARIKEVIYGAQDPKAGCVGSLYNLPEDERFNHRIQVIAGACADETAALLSEFFQNLRNKRKKEKLINKQKGLSTEF</sequence>
<dbReference type="OrthoDB" id="9802676at2"/>
<dbReference type="Gene3D" id="3.40.140.10">
    <property type="entry name" value="Cytidine Deaminase, domain 2"/>
    <property type="match status" value="1"/>
</dbReference>
<feature type="binding site" evidence="8">
    <location>
        <position position="94"/>
    </location>
    <ligand>
        <name>Zn(2+)</name>
        <dbReference type="ChEBI" id="CHEBI:29105"/>
        <note>catalytic</note>
    </ligand>
</feature>
<keyword evidence="4 8" id="KW-0479">Metal-binding</keyword>
<dbReference type="PANTHER" id="PTHR11079:SF202">
    <property type="entry name" value="TRNA-SPECIFIC ADENOSINE DEAMINASE"/>
    <property type="match status" value="1"/>
</dbReference>
<dbReference type="SUPFAM" id="SSF53927">
    <property type="entry name" value="Cytidine deaminase-like"/>
    <property type="match status" value="1"/>
</dbReference>
<evidence type="ECO:0000256" key="2">
    <source>
        <dbReference type="ARBA" id="ARBA00011738"/>
    </source>
</evidence>
<feature type="active site" description="Proton donor" evidence="8">
    <location>
        <position position="66"/>
    </location>
</feature>
<keyword evidence="11" id="KW-1185">Reference proteome</keyword>
<dbReference type="Pfam" id="PF14437">
    <property type="entry name" value="MafB19-deam"/>
    <property type="match status" value="1"/>
</dbReference>
<comment type="subunit">
    <text evidence="2 8">Homodimer.</text>
</comment>
<organism evidence="10 11">
    <name type="scientific">Ignavigranum ruoffiae</name>
    <dbReference type="NCBI Taxonomy" id="89093"/>
    <lineage>
        <taxon>Bacteria</taxon>
        <taxon>Bacillati</taxon>
        <taxon>Bacillota</taxon>
        <taxon>Bacilli</taxon>
        <taxon>Lactobacillales</taxon>
        <taxon>Aerococcaceae</taxon>
        <taxon>Ignavigranum</taxon>
    </lineage>
</organism>
<feature type="domain" description="CMP/dCMP-type deaminase" evidence="9">
    <location>
        <begin position="13"/>
        <end position="140"/>
    </location>
</feature>
<accession>A0A1H9BKW2</accession>
<dbReference type="FunFam" id="3.40.140.10:FF:000005">
    <property type="entry name" value="tRNA-specific adenosine deaminase"/>
    <property type="match status" value="1"/>
</dbReference>
<dbReference type="PANTHER" id="PTHR11079">
    <property type="entry name" value="CYTOSINE DEAMINASE FAMILY MEMBER"/>
    <property type="match status" value="1"/>
</dbReference>
<dbReference type="RefSeq" id="WP_092570736.1">
    <property type="nucleotide sequence ID" value="NZ_FOEN01000003.1"/>
</dbReference>
<keyword evidence="6 8" id="KW-0862">Zinc</keyword>
<comment type="function">
    <text evidence="8">Catalyzes the deamination of adenosine to inosine at the wobble position 34 of tRNA(Arg2).</text>
</comment>
<evidence type="ECO:0000256" key="4">
    <source>
        <dbReference type="ARBA" id="ARBA00022723"/>
    </source>
</evidence>
<evidence type="ECO:0000259" key="9">
    <source>
        <dbReference type="PROSITE" id="PS51747"/>
    </source>
</evidence>
<dbReference type="PROSITE" id="PS51747">
    <property type="entry name" value="CYT_DCMP_DEAMINASES_2"/>
    <property type="match status" value="1"/>
</dbReference>
<evidence type="ECO:0000256" key="3">
    <source>
        <dbReference type="ARBA" id="ARBA00022694"/>
    </source>
</evidence>
<dbReference type="GO" id="GO:0002100">
    <property type="term" value="P:tRNA wobble adenosine to inosine editing"/>
    <property type="evidence" value="ECO:0007669"/>
    <property type="project" value="UniProtKB-UniRule"/>
</dbReference>
<dbReference type="GO" id="GO:0052717">
    <property type="term" value="F:tRNA-specific adenosine-34 deaminase activity"/>
    <property type="evidence" value="ECO:0007669"/>
    <property type="project" value="UniProtKB-UniRule"/>
</dbReference>
<evidence type="ECO:0000313" key="10">
    <source>
        <dbReference type="EMBL" id="SEP89596.1"/>
    </source>
</evidence>
<comment type="catalytic activity">
    <reaction evidence="7 8">
        <text>adenosine(34) in tRNA + H2O + H(+) = inosine(34) in tRNA + NH4(+)</text>
        <dbReference type="Rhea" id="RHEA:43168"/>
        <dbReference type="Rhea" id="RHEA-COMP:10373"/>
        <dbReference type="Rhea" id="RHEA-COMP:10374"/>
        <dbReference type="ChEBI" id="CHEBI:15377"/>
        <dbReference type="ChEBI" id="CHEBI:15378"/>
        <dbReference type="ChEBI" id="CHEBI:28938"/>
        <dbReference type="ChEBI" id="CHEBI:74411"/>
        <dbReference type="ChEBI" id="CHEBI:82852"/>
        <dbReference type="EC" id="3.5.4.33"/>
    </reaction>
</comment>
<dbReference type="PROSITE" id="PS00903">
    <property type="entry name" value="CYT_DCMP_DEAMINASES_1"/>
    <property type="match status" value="1"/>
</dbReference>
<dbReference type="GO" id="GO:0008270">
    <property type="term" value="F:zinc ion binding"/>
    <property type="evidence" value="ECO:0007669"/>
    <property type="project" value="UniProtKB-UniRule"/>
</dbReference>
<dbReference type="InterPro" id="IPR016193">
    <property type="entry name" value="Cytidine_deaminase-like"/>
</dbReference>
<evidence type="ECO:0000313" key="11">
    <source>
        <dbReference type="Proteomes" id="UP000198833"/>
    </source>
</evidence>
<dbReference type="EC" id="3.5.4.33" evidence="8"/>
<evidence type="ECO:0000256" key="6">
    <source>
        <dbReference type="ARBA" id="ARBA00022833"/>
    </source>
</evidence>
<dbReference type="HAMAP" id="MF_00972">
    <property type="entry name" value="tRNA_aden_deaminase"/>
    <property type="match status" value="1"/>
</dbReference>
<dbReference type="Proteomes" id="UP000198833">
    <property type="component" value="Unassembled WGS sequence"/>
</dbReference>
<dbReference type="NCBIfam" id="NF008113">
    <property type="entry name" value="PRK10860.1"/>
    <property type="match status" value="1"/>
</dbReference>
<proteinExistence type="inferred from homology"/>
<dbReference type="InterPro" id="IPR002125">
    <property type="entry name" value="CMP_dCMP_dom"/>
</dbReference>
<dbReference type="EMBL" id="FOEN01000003">
    <property type="protein sequence ID" value="SEP89596.1"/>
    <property type="molecule type" value="Genomic_DNA"/>
</dbReference>
<gene>
    <name evidence="8" type="primary">tadA</name>
    <name evidence="10" type="ORF">SAMN04488558_10330</name>
</gene>
<dbReference type="CDD" id="cd01285">
    <property type="entry name" value="nucleoside_deaminase"/>
    <property type="match status" value="1"/>
</dbReference>
<comment type="cofactor">
    <cofactor evidence="8">
        <name>Zn(2+)</name>
        <dbReference type="ChEBI" id="CHEBI:29105"/>
    </cofactor>
    <text evidence="8">Binds 1 zinc ion per subunit.</text>
</comment>
<dbReference type="STRING" id="89093.SAMN04488558_10330"/>
<reference evidence="10 11" key="1">
    <citation type="submission" date="2016-10" db="EMBL/GenBank/DDBJ databases">
        <authorList>
            <person name="de Groot N.N."/>
        </authorList>
    </citation>
    <scope>NUCLEOTIDE SEQUENCE [LARGE SCALE GENOMIC DNA]</scope>
    <source>
        <strain evidence="10 11">DSM 15695</strain>
    </source>
</reference>
<dbReference type="InterPro" id="IPR058535">
    <property type="entry name" value="MafB19-deam"/>
</dbReference>